<dbReference type="InterPro" id="IPR058625">
    <property type="entry name" value="MdtA-like_BSH"/>
</dbReference>
<evidence type="ECO:0000256" key="8">
    <source>
        <dbReference type="SAM" id="Phobius"/>
    </source>
</evidence>
<reference evidence="13 14" key="1">
    <citation type="submission" date="2017-11" db="EMBL/GenBank/DDBJ databases">
        <title>Draft Genome Sequence of Methylobacter psychrotolerans Sph1T, an Obligate Methanotroph from Low-Temperature Environments.</title>
        <authorList>
            <person name="Oshkin I.Y."/>
            <person name="Miroshnikov K."/>
            <person name="Belova S.E."/>
            <person name="Korzhenkov A."/>
            <person name="Toshchakov S.V."/>
            <person name="Dedysh S.N."/>
        </authorList>
    </citation>
    <scope>NUCLEOTIDE SEQUENCE [LARGE SCALE GENOMIC DNA]</scope>
    <source>
        <strain evidence="13 14">Sph1</strain>
    </source>
</reference>
<evidence type="ECO:0000256" key="1">
    <source>
        <dbReference type="ARBA" id="ARBA00004236"/>
    </source>
</evidence>
<dbReference type="Gene3D" id="2.40.30.170">
    <property type="match status" value="1"/>
</dbReference>
<dbReference type="Pfam" id="PF25967">
    <property type="entry name" value="RND-MFP_C"/>
    <property type="match status" value="1"/>
</dbReference>
<dbReference type="Pfam" id="PF25917">
    <property type="entry name" value="BSH_RND"/>
    <property type="match status" value="1"/>
</dbReference>
<feature type="domain" description="Multidrug resistance protein MdtA-like C-terminal permuted SH3" evidence="12">
    <location>
        <begin position="336"/>
        <end position="396"/>
    </location>
</feature>
<feature type="transmembrane region" description="Helical" evidence="8">
    <location>
        <begin position="20"/>
        <end position="38"/>
    </location>
</feature>
<dbReference type="Gene3D" id="2.40.50.100">
    <property type="match status" value="1"/>
</dbReference>
<dbReference type="GO" id="GO:1990281">
    <property type="term" value="C:efflux pump complex"/>
    <property type="evidence" value="ECO:0007669"/>
    <property type="project" value="TreeGrafter"/>
</dbReference>
<feature type="domain" description="Multidrug resistance protein MdtA-like beta-barrel" evidence="11">
    <location>
        <begin position="248"/>
        <end position="332"/>
    </location>
</feature>
<dbReference type="Pfam" id="PF25944">
    <property type="entry name" value="Beta-barrel_RND"/>
    <property type="match status" value="1"/>
</dbReference>
<name>A0A2S5CG31_9GAMM</name>
<sequence>MNKDTPAQPNPPKTTPWRLILLWLAIIMMVVAAAVYFFRPAANDNPTDQKHAKGNFAKGGDNGEAKGDWSENAPISISVATARQGDMPIYLNGLGTATALRTVTVHSRVDGELIRVAFTEGQLVRQGDLLAEIDPRPFQVQLKQAEGQLIRDQALLKNAQLDLSRYQTLQAQDSISGQQTATQAALVTQYQGTVEMDQAQVDNAKLQLTYARITAPINGRIGLRLVDQGNIVHASDTTGMLVITQTQPISVVFTLPEDAVPSVMKRWQVGDGLGVEAFDRAGHTKLASGKVLAVDNQIDTSTGTLKLKAQFDNMDGKLFANQFVNIKMRLDTLQAAVLVPSVAVQRGADGAFVYVAKDDGSVEVRAVKTGPSENETVAILDGVAVNEQLVVDGTDKLRAGSAVNVVKRDNQTLVPEPQPSTHLHPTGRHPARP</sequence>
<evidence type="ECO:0000259" key="9">
    <source>
        <dbReference type="Pfam" id="PF25876"/>
    </source>
</evidence>
<proteinExistence type="inferred from homology"/>
<evidence type="ECO:0000259" key="10">
    <source>
        <dbReference type="Pfam" id="PF25917"/>
    </source>
</evidence>
<keyword evidence="4" id="KW-1003">Cell membrane</keyword>
<organism evidence="13 14">
    <name type="scientific">Methylovulum psychrotolerans</name>
    <dbReference type="NCBI Taxonomy" id="1704499"/>
    <lineage>
        <taxon>Bacteria</taxon>
        <taxon>Pseudomonadati</taxon>
        <taxon>Pseudomonadota</taxon>
        <taxon>Gammaproteobacteria</taxon>
        <taxon>Methylococcales</taxon>
        <taxon>Methylococcaceae</taxon>
        <taxon>Methylovulum</taxon>
    </lineage>
</organism>
<feature type="region of interest" description="Disordered" evidence="7">
    <location>
        <begin position="413"/>
        <end position="433"/>
    </location>
</feature>
<evidence type="ECO:0000256" key="5">
    <source>
        <dbReference type="ARBA" id="ARBA00022519"/>
    </source>
</evidence>
<keyword evidence="6 8" id="KW-0472">Membrane</keyword>
<dbReference type="InterPro" id="IPR058626">
    <property type="entry name" value="MdtA-like_b-barrel"/>
</dbReference>
<dbReference type="PANTHER" id="PTHR30469">
    <property type="entry name" value="MULTIDRUG RESISTANCE PROTEIN MDTA"/>
    <property type="match status" value="1"/>
</dbReference>
<dbReference type="GO" id="GO:0015562">
    <property type="term" value="F:efflux transmembrane transporter activity"/>
    <property type="evidence" value="ECO:0007669"/>
    <property type="project" value="TreeGrafter"/>
</dbReference>
<dbReference type="Proteomes" id="UP000237423">
    <property type="component" value="Unassembled WGS sequence"/>
</dbReference>
<keyword evidence="8" id="KW-0812">Transmembrane</keyword>
<dbReference type="SUPFAM" id="SSF111369">
    <property type="entry name" value="HlyD-like secretion proteins"/>
    <property type="match status" value="1"/>
</dbReference>
<feature type="domain" description="Multidrug resistance protein MdtA-like barrel-sandwich hybrid" evidence="10">
    <location>
        <begin position="101"/>
        <end position="244"/>
    </location>
</feature>
<evidence type="ECO:0000256" key="3">
    <source>
        <dbReference type="ARBA" id="ARBA00022448"/>
    </source>
</evidence>
<gene>
    <name evidence="13" type="ORF">AADEFJLK_04481</name>
</gene>
<evidence type="ECO:0000256" key="7">
    <source>
        <dbReference type="SAM" id="MobiDB-lite"/>
    </source>
</evidence>
<evidence type="ECO:0000313" key="13">
    <source>
        <dbReference type="EMBL" id="POZ49760.1"/>
    </source>
</evidence>
<dbReference type="NCBIfam" id="NF008589">
    <property type="entry name" value="PRK11556.1"/>
    <property type="match status" value="1"/>
</dbReference>
<dbReference type="RefSeq" id="WP_146054711.1">
    <property type="nucleotide sequence ID" value="NZ_PGFZ01000025.1"/>
</dbReference>
<feature type="domain" description="Multidrug resistance protein MdtA-like alpha-helical hairpin" evidence="9">
    <location>
        <begin position="141"/>
        <end position="211"/>
    </location>
</feature>
<dbReference type="InterPro" id="IPR058627">
    <property type="entry name" value="MdtA-like_C"/>
</dbReference>
<dbReference type="InterPro" id="IPR006143">
    <property type="entry name" value="RND_pump_MFP"/>
</dbReference>
<evidence type="ECO:0000313" key="14">
    <source>
        <dbReference type="Proteomes" id="UP000237423"/>
    </source>
</evidence>
<comment type="caution">
    <text evidence="13">The sequence shown here is derived from an EMBL/GenBank/DDBJ whole genome shotgun (WGS) entry which is preliminary data.</text>
</comment>
<accession>A0A2S5CG31</accession>
<feature type="region of interest" description="Disordered" evidence="7">
    <location>
        <begin position="47"/>
        <end position="70"/>
    </location>
</feature>
<dbReference type="Gene3D" id="1.10.287.470">
    <property type="entry name" value="Helix hairpin bin"/>
    <property type="match status" value="1"/>
</dbReference>
<dbReference type="Gene3D" id="2.40.420.20">
    <property type="match status" value="1"/>
</dbReference>
<keyword evidence="8" id="KW-1133">Transmembrane helix</keyword>
<dbReference type="PANTHER" id="PTHR30469:SF12">
    <property type="entry name" value="MULTIDRUG RESISTANCE PROTEIN MDTA"/>
    <property type="match status" value="1"/>
</dbReference>
<dbReference type="InterPro" id="IPR058624">
    <property type="entry name" value="MdtA-like_HH"/>
</dbReference>
<dbReference type="NCBIfam" id="TIGR01730">
    <property type="entry name" value="RND_mfp"/>
    <property type="match status" value="1"/>
</dbReference>
<comment type="subcellular location">
    <subcellularLocation>
        <location evidence="1">Cell membrane</location>
    </subcellularLocation>
</comment>
<keyword evidence="5" id="KW-0997">Cell inner membrane</keyword>
<protein>
    <submittedName>
        <fullName evidence="13">Multidrug transporter subunit MdtA</fullName>
    </submittedName>
</protein>
<evidence type="ECO:0000259" key="11">
    <source>
        <dbReference type="Pfam" id="PF25944"/>
    </source>
</evidence>
<evidence type="ECO:0000256" key="6">
    <source>
        <dbReference type="ARBA" id="ARBA00023136"/>
    </source>
</evidence>
<dbReference type="EMBL" id="PGFZ01000025">
    <property type="protein sequence ID" value="POZ49760.1"/>
    <property type="molecule type" value="Genomic_DNA"/>
</dbReference>
<keyword evidence="3" id="KW-0813">Transport</keyword>
<evidence type="ECO:0000259" key="12">
    <source>
        <dbReference type="Pfam" id="PF25967"/>
    </source>
</evidence>
<dbReference type="Pfam" id="PF25876">
    <property type="entry name" value="HH_MFP_RND"/>
    <property type="match status" value="1"/>
</dbReference>
<evidence type="ECO:0000256" key="2">
    <source>
        <dbReference type="ARBA" id="ARBA00009477"/>
    </source>
</evidence>
<evidence type="ECO:0000256" key="4">
    <source>
        <dbReference type="ARBA" id="ARBA00022475"/>
    </source>
</evidence>
<comment type="similarity">
    <text evidence="2">Belongs to the membrane fusion protein (MFP) (TC 8.A.1) family.</text>
</comment>
<dbReference type="AlphaFoldDB" id="A0A2S5CG31"/>